<proteinExistence type="evidence at transcript level"/>
<evidence type="ECO:0000256" key="3">
    <source>
        <dbReference type="ARBA" id="ARBA00022729"/>
    </source>
</evidence>
<evidence type="ECO:0000313" key="7">
    <source>
        <dbReference type="EMBL" id="JAA68757.1"/>
    </source>
</evidence>
<comment type="similarity">
    <text evidence="5">Belongs to the salp15 family.</text>
</comment>
<comment type="subcellular location">
    <subcellularLocation>
        <location evidence="1">Secreted</location>
    </subcellularLocation>
</comment>
<organism evidence="7">
    <name type="scientific">Ixodes ricinus</name>
    <name type="common">Common tick</name>
    <name type="synonym">Acarus ricinus</name>
    <dbReference type="NCBI Taxonomy" id="34613"/>
    <lineage>
        <taxon>Eukaryota</taxon>
        <taxon>Metazoa</taxon>
        <taxon>Ecdysozoa</taxon>
        <taxon>Arthropoda</taxon>
        <taxon>Chelicerata</taxon>
        <taxon>Arachnida</taxon>
        <taxon>Acari</taxon>
        <taxon>Parasitiformes</taxon>
        <taxon>Ixodida</taxon>
        <taxon>Ixodoidea</taxon>
        <taxon>Ixodidae</taxon>
        <taxon>Ixodinae</taxon>
        <taxon>Ixodes</taxon>
    </lineage>
</organism>
<keyword evidence="3 6" id="KW-0732">Signal</keyword>
<dbReference type="InterPro" id="IPR021971">
    <property type="entry name" value="Salp15"/>
</dbReference>
<sequence length="111" mass="12502">MYKISLIVLLTSPLIFNVPVSRAQTFSPKTIQTLLLFWSNSNLRSDLDKLCKSRGARNAKSVDFRNCKMECWAKFGKSLASQTHTLPNGTPCGLKNEKCEYGECWGPRGTR</sequence>
<evidence type="ECO:0000256" key="4">
    <source>
        <dbReference type="ARBA" id="ARBA00023180"/>
    </source>
</evidence>
<keyword evidence="4" id="KW-0325">Glycoprotein</keyword>
<dbReference type="AlphaFoldDB" id="A0A0K8RC71"/>
<evidence type="ECO:0000256" key="5">
    <source>
        <dbReference type="ARBA" id="ARBA00034321"/>
    </source>
</evidence>
<evidence type="ECO:0000256" key="2">
    <source>
        <dbReference type="ARBA" id="ARBA00022525"/>
    </source>
</evidence>
<feature type="signal peptide" evidence="6">
    <location>
        <begin position="1"/>
        <end position="23"/>
    </location>
</feature>
<dbReference type="EMBL" id="GADI01005051">
    <property type="protein sequence ID" value="JAA68757.1"/>
    <property type="molecule type" value="mRNA"/>
</dbReference>
<evidence type="ECO:0000256" key="6">
    <source>
        <dbReference type="SAM" id="SignalP"/>
    </source>
</evidence>
<protein>
    <submittedName>
        <fullName evidence="7">Putative ixostatin</fullName>
    </submittedName>
</protein>
<dbReference type="GO" id="GO:0005576">
    <property type="term" value="C:extracellular region"/>
    <property type="evidence" value="ECO:0007669"/>
    <property type="project" value="UniProtKB-SubCell"/>
</dbReference>
<keyword evidence="2" id="KW-0964">Secreted</keyword>
<name>A0A0K8RC71_IXORI</name>
<feature type="chain" id="PRO_5005517382" evidence="6">
    <location>
        <begin position="24"/>
        <end position="111"/>
    </location>
</feature>
<reference evidence="7" key="1">
    <citation type="submission" date="2012-12" db="EMBL/GenBank/DDBJ databases">
        <title>Identification and characterization of a phenylalanine ammonia-lyase gene family in Isatis indigotica Fort.</title>
        <authorList>
            <person name="Liu Q."/>
            <person name="Chen J."/>
            <person name="Zhou X."/>
            <person name="Di P."/>
            <person name="Xiao Y."/>
            <person name="Xuan H."/>
            <person name="Zhang L."/>
            <person name="Chen W."/>
        </authorList>
    </citation>
    <scope>NUCLEOTIDE SEQUENCE</scope>
    <source>
        <tissue evidence="7">Salivary gland</tissue>
    </source>
</reference>
<dbReference type="Pfam" id="PF12115">
    <property type="entry name" value="Salp15"/>
    <property type="match status" value="1"/>
</dbReference>
<accession>A0A0K8RC71</accession>
<evidence type="ECO:0000256" key="1">
    <source>
        <dbReference type="ARBA" id="ARBA00004613"/>
    </source>
</evidence>